<dbReference type="Proteomes" id="UP000178323">
    <property type="component" value="Unassembled WGS sequence"/>
</dbReference>
<gene>
    <name evidence="2" type="ORF">A2Y83_03275</name>
</gene>
<dbReference type="STRING" id="1797985.A2Y83_03275"/>
<proteinExistence type="predicted"/>
<comment type="caution">
    <text evidence="2">The sequence shown here is derived from an EMBL/GenBank/DDBJ whole genome shotgun (WGS) entry which is preliminary data.</text>
</comment>
<evidence type="ECO:0000259" key="1">
    <source>
        <dbReference type="Pfam" id="PF00535"/>
    </source>
</evidence>
<sequence length="257" mass="30523">MKFLTVCIPTYEMMGFGEKFLKHNFDILKEQTFKNFEVIISDHSKTDLIENLCEQYKNLLDIKYFKNNENRGSSSANINNAIKNAKGKLIKIIFQDDFLYEKKSLEKIVNNFDFKKDNWLITACEHTVDGVNYYRPFYPKYHDKIHLSRNTISSPSALTIKNENPLLFDENLIWAMDCDYYKRCYDKFGEPKILNEINVVNRAGTHQVSNTIVNEVLQEKEYKYLLKKYNIKHAWALIILRKAKNITKRFKKLFKKI</sequence>
<name>A0A1F5S4W2_9BACT</name>
<dbReference type="Gene3D" id="3.90.550.10">
    <property type="entry name" value="Spore Coat Polysaccharide Biosynthesis Protein SpsA, Chain A"/>
    <property type="match status" value="1"/>
</dbReference>
<evidence type="ECO:0000313" key="2">
    <source>
        <dbReference type="EMBL" id="OGF21717.1"/>
    </source>
</evidence>
<dbReference type="SUPFAM" id="SSF53448">
    <property type="entry name" value="Nucleotide-diphospho-sugar transferases"/>
    <property type="match status" value="1"/>
</dbReference>
<dbReference type="InterPro" id="IPR001173">
    <property type="entry name" value="Glyco_trans_2-like"/>
</dbReference>
<reference evidence="2 3" key="1">
    <citation type="journal article" date="2016" name="Nat. Commun.">
        <title>Thousands of microbial genomes shed light on interconnected biogeochemical processes in an aquifer system.</title>
        <authorList>
            <person name="Anantharaman K."/>
            <person name="Brown C.T."/>
            <person name="Hug L.A."/>
            <person name="Sharon I."/>
            <person name="Castelle C.J."/>
            <person name="Probst A.J."/>
            <person name="Thomas B.C."/>
            <person name="Singh A."/>
            <person name="Wilkins M.J."/>
            <person name="Karaoz U."/>
            <person name="Brodie E.L."/>
            <person name="Williams K.H."/>
            <person name="Hubbard S.S."/>
            <person name="Banfield J.F."/>
        </authorList>
    </citation>
    <scope>NUCLEOTIDE SEQUENCE [LARGE SCALE GENOMIC DNA]</scope>
</reference>
<dbReference type="InterPro" id="IPR029044">
    <property type="entry name" value="Nucleotide-diphossugar_trans"/>
</dbReference>
<evidence type="ECO:0000313" key="3">
    <source>
        <dbReference type="Proteomes" id="UP000178323"/>
    </source>
</evidence>
<dbReference type="Pfam" id="PF00535">
    <property type="entry name" value="Glycos_transf_2"/>
    <property type="match status" value="1"/>
</dbReference>
<dbReference type="AlphaFoldDB" id="A0A1F5S4W2"/>
<dbReference type="CDD" id="cd00761">
    <property type="entry name" value="Glyco_tranf_GTA_type"/>
    <property type="match status" value="1"/>
</dbReference>
<feature type="domain" description="Glycosyltransferase 2-like" evidence="1">
    <location>
        <begin position="5"/>
        <end position="137"/>
    </location>
</feature>
<accession>A0A1F5S4W2</accession>
<dbReference type="EMBL" id="MFFS01000055">
    <property type="protein sequence ID" value="OGF21717.1"/>
    <property type="molecule type" value="Genomic_DNA"/>
</dbReference>
<organism evidence="2 3">
    <name type="scientific">Candidatus Falkowbacteria bacterium RBG_13_39_14</name>
    <dbReference type="NCBI Taxonomy" id="1797985"/>
    <lineage>
        <taxon>Bacteria</taxon>
        <taxon>Candidatus Falkowiibacteriota</taxon>
    </lineage>
</organism>
<dbReference type="PANTHER" id="PTHR22916">
    <property type="entry name" value="GLYCOSYLTRANSFERASE"/>
    <property type="match status" value="1"/>
</dbReference>
<protein>
    <recommendedName>
        <fullName evidence="1">Glycosyltransferase 2-like domain-containing protein</fullName>
    </recommendedName>
</protein>